<dbReference type="Proteomes" id="UP000256645">
    <property type="component" value="Unassembled WGS sequence"/>
</dbReference>
<dbReference type="AlphaFoldDB" id="A0A3D8QH36"/>
<proteinExistence type="predicted"/>
<accession>A0A3D8QH36</accession>
<name>A0A3D8QH36_9HELO</name>
<evidence type="ECO:0000313" key="2">
    <source>
        <dbReference type="EMBL" id="RDW60734.1"/>
    </source>
</evidence>
<reference evidence="2 3" key="1">
    <citation type="journal article" date="2018" name="IMA Fungus">
        <title>IMA Genome-F 9: Draft genome sequence of Annulohypoxylon stygium, Aspergillus mulundensis, Berkeleyomyces basicola (syn. Thielaviopsis basicola), Ceratocystis smalleyi, two Cercospora beticola strains, Coleophoma cylindrospora, Fusarium fracticaudum, Phialophora cf. hyalina, and Morchella septimelata.</title>
        <authorList>
            <person name="Wingfield B.D."/>
            <person name="Bills G.F."/>
            <person name="Dong Y."/>
            <person name="Huang W."/>
            <person name="Nel W.J."/>
            <person name="Swalarsk-Parry B.S."/>
            <person name="Vaghefi N."/>
            <person name="Wilken P.M."/>
            <person name="An Z."/>
            <person name="de Beer Z.W."/>
            <person name="De Vos L."/>
            <person name="Chen L."/>
            <person name="Duong T.A."/>
            <person name="Gao Y."/>
            <person name="Hammerbacher A."/>
            <person name="Kikkert J.R."/>
            <person name="Li Y."/>
            <person name="Li H."/>
            <person name="Li K."/>
            <person name="Li Q."/>
            <person name="Liu X."/>
            <person name="Ma X."/>
            <person name="Naidoo K."/>
            <person name="Pethybridge S.J."/>
            <person name="Sun J."/>
            <person name="Steenkamp E.T."/>
            <person name="van der Nest M.A."/>
            <person name="van Wyk S."/>
            <person name="Wingfield M.J."/>
            <person name="Xiong C."/>
            <person name="Yue Q."/>
            <person name="Zhang X."/>
        </authorList>
    </citation>
    <scope>NUCLEOTIDE SEQUENCE [LARGE SCALE GENOMIC DNA]</scope>
    <source>
        <strain evidence="2 3">BP6252</strain>
    </source>
</reference>
<evidence type="ECO:0000313" key="3">
    <source>
        <dbReference type="Proteomes" id="UP000256645"/>
    </source>
</evidence>
<evidence type="ECO:0000256" key="1">
    <source>
        <dbReference type="SAM" id="MobiDB-lite"/>
    </source>
</evidence>
<dbReference type="EMBL" id="PDLM01000015">
    <property type="protein sequence ID" value="RDW60734.1"/>
    <property type="molecule type" value="Genomic_DNA"/>
</dbReference>
<dbReference type="OrthoDB" id="3358373at2759"/>
<dbReference type="STRING" id="1849047.A0A3D8QH36"/>
<feature type="compositionally biased region" description="Basic and acidic residues" evidence="1">
    <location>
        <begin position="63"/>
        <end position="75"/>
    </location>
</feature>
<comment type="caution">
    <text evidence="2">The sequence shown here is derived from an EMBL/GenBank/DDBJ whole genome shotgun (WGS) entry which is preliminary data.</text>
</comment>
<feature type="region of interest" description="Disordered" evidence="1">
    <location>
        <begin position="46"/>
        <end position="75"/>
    </location>
</feature>
<organism evidence="2 3">
    <name type="scientific">Coleophoma cylindrospora</name>
    <dbReference type="NCBI Taxonomy" id="1849047"/>
    <lineage>
        <taxon>Eukaryota</taxon>
        <taxon>Fungi</taxon>
        <taxon>Dikarya</taxon>
        <taxon>Ascomycota</taxon>
        <taxon>Pezizomycotina</taxon>
        <taxon>Leotiomycetes</taxon>
        <taxon>Helotiales</taxon>
        <taxon>Dermateaceae</taxon>
        <taxon>Coleophoma</taxon>
    </lineage>
</organism>
<sequence length="169" mass="18710">MSTDGNPNGAAAHGTGGVISHMFESTATQSFHKFILVLIIGIDDDSGSRTHTRRKNSTPGQDTEPRDPALDDRISQPRGLGMKIFHATGEMFDEGKSFDTPDIEFNSTPALDLADSKTTKEIIDLRIKYGGNQKELYHHLEAQKHTLLKKTRGEVRNTHILLALLFIVK</sequence>
<keyword evidence="3" id="KW-1185">Reference proteome</keyword>
<gene>
    <name evidence="2" type="ORF">BP6252_12117</name>
</gene>
<protein>
    <submittedName>
        <fullName evidence="2">Uncharacterized protein</fullName>
    </submittedName>
</protein>